<keyword evidence="3" id="KW-1185">Reference proteome</keyword>
<dbReference type="OrthoDB" id="1814359at2"/>
<dbReference type="Proteomes" id="UP001154420">
    <property type="component" value="Unassembled WGS sequence"/>
</dbReference>
<name>A0A9X5BCV6_9FIRM</name>
<dbReference type="PANTHER" id="PTHR36836">
    <property type="entry name" value="COLANIC ACID BIOSYNTHESIS PROTEIN WCAK"/>
    <property type="match status" value="1"/>
</dbReference>
<gene>
    <name evidence="2" type="ORF">D5281_01580</name>
</gene>
<organism evidence="2 3">
    <name type="scientific">Parablautia muri</name>
    <dbReference type="NCBI Taxonomy" id="2320879"/>
    <lineage>
        <taxon>Bacteria</taxon>
        <taxon>Bacillati</taxon>
        <taxon>Bacillota</taxon>
        <taxon>Clostridia</taxon>
        <taxon>Lachnospirales</taxon>
        <taxon>Lachnospiraceae</taxon>
        <taxon>Parablautia</taxon>
    </lineage>
</organism>
<dbReference type="GO" id="GO:0016740">
    <property type="term" value="F:transferase activity"/>
    <property type="evidence" value="ECO:0007669"/>
    <property type="project" value="UniProtKB-KW"/>
</dbReference>
<evidence type="ECO:0000313" key="3">
    <source>
        <dbReference type="Proteomes" id="UP001154420"/>
    </source>
</evidence>
<sequence length="423" mass="47991">MAISFKKIRRIKLKDKLVMYMHAGSGNHGCEAIVNSLCHMLKEDAVLVSYRGREDEAYSLSGLCEIFQERSFAGHKLAHLLYFVYRKLTGDKESFIRYRYHTIFRGKTAPLAVSIGGDNYCYDNMLGDLRLTNDAFHKRGTKTILLGCSIEPELLSRKEIMADLSGYHTIIARESITYEALKKAFETMKQVKDSRKAEDRKAPELYCYPDPAFTLGKKELPLPDGFIPGNTVGINVSPMIQEKESCDGIAIENYQNMIHFIINHTDMQVALIPHVIWNKNDDRVPIHALYEKFAYTGRVVEIGDGTCEELKGYISRCRLFVGARTHSTIAAYSSCVPTLVVGYSVKAKGIAVDLFGTGEGYVIPVQSLNRPEDLTDAFRWLIDKEQEIRAHLEKIMPEYAKRALLTGKEVDRLWEELSQPQEI</sequence>
<reference evidence="2" key="1">
    <citation type="submission" date="2018-09" db="EMBL/GenBank/DDBJ databases">
        <title>Murine metabolic-syndrome-specific gut microbial biobank.</title>
        <authorList>
            <person name="Liu C."/>
        </authorList>
    </citation>
    <scope>NUCLEOTIDE SEQUENCE</scope>
    <source>
        <strain evidence="2">D42-62</strain>
    </source>
</reference>
<dbReference type="EMBL" id="QZDT01000001">
    <property type="protein sequence ID" value="NBJ91307.1"/>
    <property type="molecule type" value="Genomic_DNA"/>
</dbReference>
<dbReference type="InterPro" id="IPR007345">
    <property type="entry name" value="Polysacch_pyruvyl_Trfase"/>
</dbReference>
<comment type="caution">
    <text evidence="2">The sequence shown here is derived from an EMBL/GenBank/DDBJ whole genome shotgun (WGS) entry which is preliminary data.</text>
</comment>
<dbReference type="PANTHER" id="PTHR36836:SF1">
    <property type="entry name" value="COLANIC ACID BIOSYNTHESIS PROTEIN WCAK"/>
    <property type="match status" value="1"/>
</dbReference>
<keyword evidence="2" id="KW-0808">Transferase</keyword>
<evidence type="ECO:0000259" key="1">
    <source>
        <dbReference type="Pfam" id="PF04230"/>
    </source>
</evidence>
<accession>A0A9X5BCV6</accession>
<dbReference type="Pfam" id="PF04230">
    <property type="entry name" value="PS_pyruv_trans"/>
    <property type="match status" value="1"/>
</dbReference>
<protein>
    <submittedName>
        <fullName evidence="2">Polysaccharide pyruvyl transferase family protein</fullName>
    </submittedName>
</protein>
<proteinExistence type="predicted"/>
<dbReference type="AlphaFoldDB" id="A0A9X5BCV6"/>
<feature type="domain" description="Polysaccharide pyruvyl transferase" evidence="1">
    <location>
        <begin position="27"/>
        <end position="344"/>
    </location>
</feature>
<evidence type="ECO:0000313" key="2">
    <source>
        <dbReference type="EMBL" id="NBJ91307.1"/>
    </source>
</evidence>